<sequence>MKRFGMLNNKICTAFKGDCFSKSGFYLFGNTKVIKDWNIFFVELHYILTIGSYKFDVVPDFSKHILIVDIDVVKAGIE</sequence>
<dbReference type="AlphaFoldDB" id="A0A645EG77"/>
<comment type="caution">
    <text evidence="1">The sequence shown here is derived from an EMBL/GenBank/DDBJ whole genome shotgun (WGS) entry which is preliminary data.</text>
</comment>
<reference evidence="1" key="1">
    <citation type="submission" date="2019-08" db="EMBL/GenBank/DDBJ databases">
        <authorList>
            <person name="Kucharzyk K."/>
            <person name="Murdoch R.W."/>
            <person name="Higgins S."/>
            <person name="Loffler F."/>
        </authorList>
    </citation>
    <scope>NUCLEOTIDE SEQUENCE</scope>
</reference>
<accession>A0A645EG77</accession>
<proteinExistence type="predicted"/>
<dbReference type="EMBL" id="VSSQ01046379">
    <property type="protein sequence ID" value="MPN00350.1"/>
    <property type="molecule type" value="Genomic_DNA"/>
</dbReference>
<evidence type="ECO:0000313" key="1">
    <source>
        <dbReference type="EMBL" id="MPN00350.1"/>
    </source>
</evidence>
<gene>
    <name evidence="1" type="ORF">SDC9_147544</name>
</gene>
<organism evidence="1">
    <name type="scientific">bioreactor metagenome</name>
    <dbReference type="NCBI Taxonomy" id="1076179"/>
    <lineage>
        <taxon>unclassified sequences</taxon>
        <taxon>metagenomes</taxon>
        <taxon>ecological metagenomes</taxon>
    </lineage>
</organism>
<name>A0A645EG77_9ZZZZ</name>
<protein>
    <submittedName>
        <fullName evidence="1">Uncharacterized protein</fullName>
    </submittedName>
</protein>